<dbReference type="PANTHER" id="PTHR30293">
    <property type="entry name" value="TRANSCRIPTIONAL REGULATORY PROTEIN NAC-RELATED"/>
    <property type="match status" value="1"/>
</dbReference>
<sequence length="322" mass="35377">MDSRQLAYFRQIVESGSMSGAARALGVAQPSLSQQTRNLEEHLGTELLTRTARGVVPTEAGQLLYEHACRIADLLVEAEEEVRAISSEPSGRVDFGLPASVSMALSIPLAETVRVEMPKVHFCATEAMSGHIKEWVKSGDIDLALLYDQDGIGDCTSELILMEDLWFYAAPDDWPFETPPGEPVQLAAVMRLDLVLPSRRHGLRILIDRVAKASRLEPRVVTEMDSLQQIKALVARGSGHTILSPAAVHDLVEMGRLLGSQIVEPRMRRPVYLVRSSKTRATAATRAIETYCRKVIEDLVQRGIWQAEFASGPDVGPQSKGL</sequence>
<organism evidence="7 8">
    <name type="scientific">Jiella pelagia</name>
    <dbReference type="NCBI Taxonomy" id="2986949"/>
    <lineage>
        <taxon>Bacteria</taxon>
        <taxon>Pseudomonadati</taxon>
        <taxon>Pseudomonadota</taxon>
        <taxon>Alphaproteobacteria</taxon>
        <taxon>Hyphomicrobiales</taxon>
        <taxon>Aurantimonadaceae</taxon>
        <taxon>Jiella</taxon>
    </lineage>
</organism>
<evidence type="ECO:0000313" key="7">
    <source>
        <dbReference type="EMBL" id="WAP66887.1"/>
    </source>
</evidence>
<dbReference type="SUPFAM" id="SSF46785">
    <property type="entry name" value="Winged helix' DNA-binding domain"/>
    <property type="match status" value="1"/>
</dbReference>
<dbReference type="InterPro" id="IPR036388">
    <property type="entry name" value="WH-like_DNA-bd_sf"/>
</dbReference>
<evidence type="ECO:0000256" key="1">
    <source>
        <dbReference type="ARBA" id="ARBA00009437"/>
    </source>
</evidence>
<dbReference type="SUPFAM" id="SSF53850">
    <property type="entry name" value="Periplasmic binding protein-like II"/>
    <property type="match status" value="1"/>
</dbReference>
<dbReference type="Gene3D" id="3.40.190.290">
    <property type="match status" value="1"/>
</dbReference>
<comment type="similarity">
    <text evidence="1">Belongs to the LysR transcriptional regulatory family.</text>
</comment>
<reference evidence="7" key="1">
    <citation type="submission" date="2022-12" db="EMBL/GenBank/DDBJ databases">
        <title>Jiella pelagia sp. nov., isolated from phosphonate enriched culture of Northwest Pacific surface seawater.</title>
        <authorList>
            <person name="Shin D.Y."/>
            <person name="Hwang C.Y."/>
        </authorList>
    </citation>
    <scope>NUCLEOTIDE SEQUENCE</scope>
    <source>
        <strain evidence="7">HL-NP1</strain>
    </source>
</reference>
<keyword evidence="8" id="KW-1185">Reference proteome</keyword>
<dbReference type="PANTHER" id="PTHR30293:SF0">
    <property type="entry name" value="NITROGEN ASSIMILATION REGULATORY PROTEIN NAC"/>
    <property type="match status" value="1"/>
</dbReference>
<keyword evidence="3" id="KW-0238">DNA-binding</keyword>
<feature type="domain" description="HTH lysR-type" evidence="6">
    <location>
        <begin position="1"/>
        <end position="58"/>
    </location>
</feature>
<keyword evidence="2" id="KW-0805">Transcription regulation</keyword>
<proteinExistence type="inferred from homology"/>
<dbReference type="PRINTS" id="PR00039">
    <property type="entry name" value="HTHLYSR"/>
</dbReference>
<protein>
    <submittedName>
        <fullName evidence="7">LysR family transcriptional regulator</fullName>
    </submittedName>
</protein>
<gene>
    <name evidence="7" type="ORF">OH818_14555</name>
</gene>
<accession>A0ABY7BUC5</accession>
<evidence type="ECO:0000256" key="3">
    <source>
        <dbReference type="ARBA" id="ARBA00023125"/>
    </source>
</evidence>
<dbReference type="EMBL" id="CP114029">
    <property type="protein sequence ID" value="WAP66887.1"/>
    <property type="molecule type" value="Genomic_DNA"/>
</dbReference>
<dbReference type="InterPro" id="IPR036390">
    <property type="entry name" value="WH_DNA-bd_sf"/>
</dbReference>
<dbReference type="PROSITE" id="PS50931">
    <property type="entry name" value="HTH_LYSR"/>
    <property type="match status" value="1"/>
</dbReference>
<name>A0ABY7BUC5_9HYPH</name>
<evidence type="ECO:0000256" key="2">
    <source>
        <dbReference type="ARBA" id="ARBA00023015"/>
    </source>
</evidence>
<dbReference type="Gene3D" id="1.10.10.10">
    <property type="entry name" value="Winged helix-like DNA-binding domain superfamily/Winged helix DNA-binding domain"/>
    <property type="match status" value="1"/>
</dbReference>
<dbReference type="InterPro" id="IPR000847">
    <property type="entry name" value="LysR_HTH_N"/>
</dbReference>
<dbReference type="Proteomes" id="UP001164020">
    <property type="component" value="Chromosome"/>
</dbReference>
<evidence type="ECO:0000256" key="5">
    <source>
        <dbReference type="ARBA" id="ARBA00023163"/>
    </source>
</evidence>
<keyword evidence="4" id="KW-0010">Activator</keyword>
<dbReference type="RefSeq" id="WP_268879329.1">
    <property type="nucleotide sequence ID" value="NZ_CP114029.1"/>
</dbReference>
<evidence type="ECO:0000313" key="8">
    <source>
        <dbReference type="Proteomes" id="UP001164020"/>
    </source>
</evidence>
<keyword evidence="5" id="KW-0804">Transcription</keyword>
<evidence type="ECO:0000256" key="4">
    <source>
        <dbReference type="ARBA" id="ARBA00023159"/>
    </source>
</evidence>
<dbReference type="InterPro" id="IPR005119">
    <property type="entry name" value="LysR_subst-bd"/>
</dbReference>
<dbReference type="Pfam" id="PF00126">
    <property type="entry name" value="HTH_1"/>
    <property type="match status" value="1"/>
</dbReference>
<dbReference type="Pfam" id="PF03466">
    <property type="entry name" value="LysR_substrate"/>
    <property type="match status" value="1"/>
</dbReference>
<evidence type="ECO:0000259" key="6">
    <source>
        <dbReference type="PROSITE" id="PS50931"/>
    </source>
</evidence>